<dbReference type="Gene3D" id="1.10.10.10">
    <property type="entry name" value="Winged helix-like DNA-binding domain superfamily/Winged helix DNA-binding domain"/>
    <property type="match status" value="1"/>
</dbReference>
<comment type="similarity">
    <text evidence="1">Belongs to the sigma-70 factor family. ECF subfamily.</text>
</comment>
<dbReference type="InterPro" id="IPR007627">
    <property type="entry name" value="RNA_pol_sigma70_r2"/>
</dbReference>
<dbReference type="Proteomes" id="UP000598146">
    <property type="component" value="Unassembled WGS sequence"/>
</dbReference>
<dbReference type="NCBIfam" id="TIGR02937">
    <property type="entry name" value="sigma70-ECF"/>
    <property type="match status" value="1"/>
</dbReference>
<organism evidence="8 9">
    <name type="scientific">Actinoplanes aureus</name>
    <dbReference type="NCBI Taxonomy" id="2792083"/>
    <lineage>
        <taxon>Bacteria</taxon>
        <taxon>Bacillati</taxon>
        <taxon>Actinomycetota</taxon>
        <taxon>Actinomycetes</taxon>
        <taxon>Micromonosporales</taxon>
        <taxon>Micromonosporaceae</taxon>
        <taxon>Actinoplanes</taxon>
    </lineage>
</organism>
<dbReference type="GO" id="GO:0003677">
    <property type="term" value="F:DNA binding"/>
    <property type="evidence" value="ECO:0007669"/>
    <property type="project" value="UniProtKB-KW"/>
</dbReference>
<dbReference type="PANTHER" id="PTHR43133:SF8">
    <property type="entry name" value="RNA POLYMERASE SIGMA FACTOR HI_1459-RELATED"/>
    <property type="match status" value="1"/>
</dbReference>
<keyword evidence="4" id="KW-0238">DNA-binding</keyword>
<evidence type="ECO:0000256" key="1">
    <source>
        <dbReference type="ARBA" id="ARBA00010641"/>
    </source>
</evidence>
<dbReference type="EMBL" id="JADQTO010000012">
    <property type="protein sequence ID" value="MBG0564654.1"/>
    <property type="molecule type" value="Genomic_DNA"/>
</dbReference>
<dbReference type="InterPro" id="IPR013325">
    <property type="entry name" value="RNA_pol_sigma_r2"/>
</dbReference>
<dbReference type="RefSeq" id="WP_196416440.1">
    <property type="nucleotide sequence ID" value="NZ_JADQTO010000012.1"/>
</dbReference>
<evidence type="ECO:0000256" key="5">
    <source>
        <dbReference type="ARBA" id="ARBA00023163"/>
    </source>
</evidence>
<evidence type="ECO:0000256" key="4">
    <source>
        <dbReference type="ARBA" id="ARBA00023125"/>
    </source>
</evidence>
<dbReference type="Pfam" id="PF04545">
    <property type="entry name" value="Sigma70_r4"/>
    <property type="match status" value="1"/>
</dbReference>
<evidence type="ECO:0000259" key="7">
    <source>
        <dbReference type="Pfam" id="PF04545"/>
    </source>
</evidence>
<protein>
    <submittedName>
        <fullName evidence="8">Sigma-70 family RNA polymerase sigma factor</fullName>
    </submittedName>
</protein>
<reference evidence="8" key="1">
    <citation type="submission" date="2020-11" db="EMBL/GenBank/DDBJ databases">
        <title>Isolation and identification of active actinomycetes.</title>
        <authorList>
            <person name="Sun X."/>
        </authorList>
    </citation>
    <scope>NUCLEOTIDE SEQUENCE</scope>
    <source>
        <strain evidence="8">NEAU-A11</strain>
    </source>
</reference>
<dbReference type="InterPro" id="IPR013324">
    <property type="entry name" value="RNA_pol_sigma_r3/r4-like"/>
</dbReference>
<dbReference type="SUPFAM" id="SSF88946">
    <property type="entry name" value="Sigma2 domain of RNA polymerase sigma factors"/>
    <property type="match status" value="1"/>
</dbReference>
<dbReference type="Pfam" id="PF04542">
    <property type="entry name" value="Sigma70_r2"/>
    <property type="match status" value="1"/>
</dbReference>
<evidence type="ECO:0000256" key="2">
    <source>
        <dbReference type="ARBA" id="ARBA00023015"/>
    </source>
</evidence>
<evidence type="ECO:0000256" key="3">
    <source>
        <dbReference type="ARBA" id="ARBA00023082"/>
    </source>
</evidence>
<feature type="domain" description="RNA polymerase sigma-70 region 4" evidence="7">
    <location>
        <begin position="128"/>
        <end position="178"/>
    </location>
</feature>
<keyword evidence="5" id="KW-0804">Transcription</keyword>
<proteinExistence type="inferred from homology"/>
<sequence length="198" mass="21792">MVETSTVTALVAAAGEGDAGAWKALVERYAPLVGSVIVRHRLYGADAEDVAQTVWLRLVEHLRDLREPRALPMWLITISRNECVRVLKAGRRLRPVDPTTENDMYLGEVAEPDQALLDGERNQALLAAFAELSDRHRELLLLLTADPPFSYSEISRRLGVPVGSIGPTRARALRHLRECLEQANGERKGGPGGIATLR</sequence>
<comment type="caution">
    <text evidence="8">The sequence shown here is derived from an EMBL/GenBank/DDBJ whole genome shotgun (WGS) entry which is preliminary data.</text>
</comment>
<keyword evidence="2" id="KW-0805">Transcription regulation</keyword>
<dbReference type="InterPro" id="IPR007630">
    <property type="entry name" value="RNA_pol_sigma70_r4"/>
</dbReference>
<dbReference type="Gene3D" id="1.10.1740.10">
    <property type="match status" value="1"/>
</dbReference>
<dbReference type="GO" id="GO:0006352">
    <property type="term" value="P:DNA-templated transcription initiation"/>
    <property type="evidence" value="ECO:0007669"/>
    <property type="project" value="InterPro"/>
</dbReference>
<feature type="domain" description="RNA polymerase sigma-70 region 2" evidence="6">
    <location>
        <begin position="25"/>
        <end position="92"/>
    </location>
</feature>
<evidence type="ECO:0000313" key="9">
    <source>
        <dbReference type="Proteomes" id="UP000598146"/>
    </source>
</evidence>
<dbReference type="InterPro" id="IPR036388">
    <property type="entry name" value="WH-like_DNA-bd_sf"/>
</dbReference>
<dbReference type="InterPro" id="IPR014284">
    <property type="entry name" value="RNA_pol_sigma-70_dom"/>
</dbReference>
<name>A0A931C738_9ACTN</name>
<evidence type="ECO:0000259" key="6">
    <source>
        <dbReference type="Pfam" id="PF04542"/>
    </source>
</evidence>
<dbReference type="AlphaFoldDB" id="A0A931C738"/>
<accession>A0A931C738</accession>
<dbReference type="InterPro" id="IPR039425">
    <property type="entry name" value="RNA_pol_sigma-70-like"/>
</dbReference>
<keyword evidence="3" id="KW-0731">Sigma factor</keyword>
<keyword evidence="9" id="KW-1185">Reference proteome</keyword>
<evidence type="ECO:0000313" key="8">
    <source>
        <dbReference type="EMBL" id="MBG0564654.1"/>
    </source>
</evidence>
<dbReference type="PANTHER" id="PTHR43133">
    <property type="entry name" value="RNA POLYMERASE ECF-TYPE SIGMA FACTO"/>
    <property type="match status" value="1"/>
</dbReference>
<gene>
    <name evidence="8" type="ORF">I4J89_24705</name>
</gene>
<dbReference type="SUPFAM" id="SSF88659">
    <property type="entry name" value="Sigma3 and sigma4 domains of RNA polymerase sigma factors"/>
    <property type="match status" value="1"/>
</dbReference>
<dbReference type="GO" id="GO:0016987">
    <property type="term" value="F:sigma factor activity"/>
    <property type="evidence" value="ECO:0007669"/>
    <property type="project" value="UniProtKB-KW"/>
</dbReference>